<reference evidence="2 3" key="1">
    <citation type="submission" date="2015-07" db="EMBL/GenBank/DDBJ databases">
        <title>Comparative genomics of the Sigatoka disease complex on banana suggests a link between parallel evolutionary changes in Pseudocercospora fijiensis and Pseudocercospora eumusae and increased virulence on the banana host.</title>
        <authorList>
            <person name="Chang T.-C."/>
            <person name="Salvucci A."/>
            <person name="Crous P.W."/>
            <person name="Stergiopoulos I."/>
        </authorList>
    </citation>
    <scope>NUCLEOTIDE SEQUENCE [LARGE SCALE GENOMIC DNA]</scope>
    <source>
        <strain evidence="2 3">CBS 114824</strain>
    </source>
</reference>
<feature type="compositionally biased region" description="Polar residues" evidence="1">
    <location>
        <begin position="85"/>
        <end position="96"/>
    </location>
</feature>
<gene>
    <name evidence="2" type="ORF">AC578_2740</name>
</gene>
<keyword evidence="3" id="KW-1185">Reference proteome</keyword>
<sequence>MGTSHRAISRIIYLSPTSHMQRQTSQPLIAVYFHFSSLATPRSHKRARHREYHGPLSSRMPATDLQQPLQSRPPLLPMSLLPQHMSDTSRPQNPKTRNPILMPNSSEQNFHQHNQSTPHI</sequence>
<name>A0A139HGT4_9PEZI</name>
<proteinExistence type="predicted"/>
<comment type="caution">
    <text evidence="2">The sequence shown here is derived from an EMBL/GenBank/DDBJ whole genome shotgun (WGS) entry which is preliminary data.</text>
</comment>
<evidence type="ECO:0000313" key="2">
    <source>
        <dbReference type="EMBL" id="KXT01691.1"/>
    </source>
</evidence>
<feature type="compositionally biased region" description="Low complexity" evidence="1">
    <location>
        <begin position="65"/>
        <end position="83"/>
    </location>
</feature>
<feature type="compositionally biased region" description="Polar residues" evidence="1">
    <location>
        <begin position="103"/>
        <end position="120"/>
    </location>
</feature>
<evidence type="ECO:0000256" key="1">
    <source>
        <dbReference type="SAM" id="MobiDB-lite"/>
    </source>
</evidence>
<dbReference type="AlphaFoldDB" id="A0A139HGT4"/>
<dbReference type="EMBL" id="LFZN01000051">
    <property type="protein sequence ID" value="KXT01691.1"/>
    <property type="molecule type" value="Genomic_DNA"/>
</dbReference>
<protein>
    <submittedName>
        <fullName evidence="2">Uncharacterized protein</fullName>
    </submittedName>
</protein>
<feature type="region of interest" description="Disordered" evidence="1">
    <location>
        <begin position="40"/>
        <end position="120"/>
    </location>
</feature>
<accession>A0A139HGT4</accession>
<feature type="compositionally biased region" description="Basic residues" evidence="1">
    <location>
        <begin position="42"/>
        <end position="51"/>
    </location>
</feature>
<dbReference type="Proteomes" id="UP000070133">
    <property type="component" value="Unassembled WGS sequence"/>
</dbReference>
<evidence type="ECO:0000313" key="3">
    <source>
        <dbReference type="Proteomes" id="UP000070133"/>
    </source>
</evidence>
<organism evidence="2 3">
    <name type="scientific">Pseudocercospora eumusae</name>
    <dbReference type="NCBI Taxonomy" id="321146"/>
    <lineage>
        <taxon>Eukaryota</taxon>
        <taxon>Fungi</taxon>
        <taxon>Dikarya</taxon>
        <taxon>Ascomycota</taxon>
        <taxon>Pezizomycotina</taxon>
        <taxon>Dothideomycetes</taxon>
        <taxon>Dothideomycetidae</taxon>
        <taxon>Mycosphaerellales</taxon>
        <taxon>Mycosphaerellaceae</taxon>
        <taxon>Pseudocercospora</taxon>
    </lineage>
</organism>